<dbReference type="Proteomes" id="UP001551675">
    <property type="component" value="Unassembled WGS sequence"/>
</dbReference>
<dbReference type="RefSeq" id="WP_063818659.1">
    <property type="nucleotide sequence ID" value="NZ_JBFALK010000012.1"/>
</dbReference>
<keyword evidence="2" id="KW-0732">Signal</keyword>
<keyword evidence="4" id="KW-1185">Reference proteome</keyword>
<proteinExistence type="predicted"/>
<dbReference type="PROSITE" id="PS51257">
    <property type="entry name" value="PROKAR_LIPOPROTEIN"/>
    <property type="match status" value="1"/>
</dbReference>
<organism evidence="3 4">
    <name type="scientific">Microtetraspora glauca</name>
    <dbReference type="NCBI Taxonomy" id="1996"/>
    <lineage>
        <taxon>Bacteria</taxon>
        <taxon>Bacillati</taxon>
        <taxon>Actinomycetota</taxon>
        <taxon>Actinomycetes</taxon>
        <taxon>Streptosporangiales</taxon>
        <taxon>Streptosporangiaceae</taxon>
        <taxon>Microtetraspora</taxon>
    </lineage>
</organism>
<dbReference type="EMBL" id="JBFALK010000012">
    <property type="protein sequence ID" value="MEV0971433.1"/>
    <property type="molecule type" value="Genomic_DNA"/>
</dbReference>
<evidence type="ECO:0008006" key="5">
    <source>
        <dbReference type="Google" id="ProtNLM"/>
    </source>
</evidence>
<sequence>MITRKTMTCALVAFVAAAALTGCANASNATPRQTTFPFSGRTLDVRAHDTPTDLVAADRKDIKVTLWFDVKGTNPTSSWSLDGKTLNLRAGCSGWADCSARFRVEVPREVKVLRDGRKTDLRGTPSTGTGGTGGGGGPSGAGTDVVASTSAK</sequence>
<evidence type="ECO:0000256" key="2">
    <source>
        <dbReference type="SAM" id="SignalP"/>
    </source>
</evidence>
<feature type="compositionally biased region" description="Gly residues" evidence="1">
    <location>
        <begin position="128"/>
        <end position="140"/>
    </location>
</feature>
<reference evidence="3 4" key="1">
    <citation type="submission" date="2024-06" db="EMBL/GenBank/DDBJ databases">
        <title>The Natural Products Discovery Center: Release of the First 8490 Sequenced Strains for Exploring Actinobacteria Biosynthetic Diversity.</title>
        <authorList>
            <person name="Kalkreuter E."/>
            <person name="Kautsar S.A."/>
            <person name="Yang D."/>
            <person name="Bader C.D."/>
            <person name="Teijaro C.N."/>
            <person name="Fluegel L."/>
            <person name="Davis C.M."/>
            <person name="Simpson J.R."/>
            <person name="Lauterbach L."/>
            <person name="Steele A.D."/>
            <person name="Gui C."/>
            <person name="Meng S."/>
            <person name="Li G."/>
            <person name="Viehrig K."/>
            <person name="Ye F."/>
            <person name="Su P."/>
            <person name="Kiefer A.F."/>
            <person name="Nichols A."/>
            <person name="Cepeda A.J."/>
            <person name="Yan W."/>
            <person name="Fan B."/>
            <person name="Jiang Y."/>
            <person name="Adhikari A."/>
            <person name="Zheng C.-J."/>
            <person name="Schuster L."/>
            <person name="Cowan T.M."/>
            <person name="Smanski M.J."/>
            <person name="Chevrette M.G."/>
            <person name="De Carvalho L.P.S."/>
            <person name="Shen B."/>
        </authorList>
    </citation>
    <scope>NUCLEOTIDE SEQUENCE [LARGE SCALE GENOMIC DNA]</scope>
    <source>
        <strain evidence="3 4">NPDC050100</strain>
    </source>
</reference>
<gene>
    <name evidence="3" type="ORF">AB0I59_22660</name>
</gene>
<evidence type="ECO:0000313" key="4">
    <source>
        <dbReference type="Proteomes" id="UP001551675"/>
    </source>
</evidence>
<accession>A0ABV3GIG4</accession>
<protein>
    <recommendedName>
        <fullName evidence="5">Lipoprotein</fullName>
    </recommendedName>
</protein>
<feature type="chain" id="PRO_5045807774" description="Lipoprotein" evidence="2">
    <location>
        <begin position="27"/>
        <end position="152"/>
    </location>
</feature>
<feature type="signal peptide" evidence="2">
    <location>
        <begin position="1"/>
        <end position="26"/>
    </location>
</feature>
<evidence type="ECO:0000256" key="1">
    <source>
        <dbReference type="SAM" id="MobiDB-lite"/>
    </source>
</evidence>
<comment type="caution">
    <text evidence="3">The sequence shown here is derived from an EMBL/GenBank/DDBJ whole genome shotgun (WGS) entry which is preliminary data.</text>
</comment>
<evidence type="ECO:0000313" key="3">
    <source>
        <dbReference type="EMBL" id="MEV0971433.1"/>
    </source>
</evidence>
<feature type="region of interest" description="Disordered" evidence="1">
    <location>
        <begin position="115"/>
        <end position="152"/>
    </location>
</feature>
<name>A0ABV3GIG4_MICGL</name>